<keyword evidence="1" id="KW-0560">Oxidoreductase</keyword>
<dbReference type="Pfam" id="PF01855">
    <property type="entry name" value="POR_N"/>
    <property type="match status" value="1"/>
</dbReference>
<dbReference type="InterPro" id="IPR009014">
    <property type="entry name" value="Transketo_C/PFOR_II"/>
</dbReference>
<dbReference type="AlphaFoldDB" id="A0A4R7KSJ3"/>
<dbReference type="Gene3D" id="3.40.50.970">
    <property type="match status" value="1"/>
</dbReference>
<dbReference type="OrthoDB" id="9794954at2"/>
<dbReference type="FunFam" id="3.40.50.970:FF:000022">
    <property type="entry name" value="2-oxoglutarate ferredoxin oxidoreductase alpha subunit"/>
    <property type="match status" value="1"/>
</dbReference>
<dbReference type="Gene3D" id="3.40.50.920">
    <property type="match status" value="1"/>
</dbReference>
<dbReference type="InterPro" id="IPR033412">
    <property type="entry name" value="PFOR_II"/>
</dbReference>
<protein>
    <submittedName>
        <fullName evidence="4">2-oxoglutarate ferredoxin oxidoreductase subunit alpha</fullName>
    </submittedName>
</protein>
<comment type="caution">
    <text evidence="4">The sequence shown here is derived from an EMBL/GenBank/DDBJ whole genome shotgun (WGS) entry which is preliminary data.</text>
</comment>
<dbReference type="Proteomes" id="UP000295325">
    <property type="component" value="Unassembled WGS sequence"/>
</dbReference>
<dbReference type="Pfam" id="PF17147">
    <property type="entry name" value="PFOR_II"/>
    <property type="match status" value="1"/>
</dbReference>
<sequence length="372" mass="41715">MGEALLMQGNEACVRGAIRAGMRFFAGYPITPSTEIAELASLMLPKYNGKFIQMEDEISSMAAVIGASLCGLKAMTATSGPGFSLKQENIGYASMTEIPCVVVDVMRGGPSTGLPTCVSQGDVMQSRWGTHGDHPVIVIAPSTVKDIYYMTIKAFNYSERYRIPVILLLDEVNAHMRESVVIENDVEIWDRKRPLTRENHKPYAADEDGVPPMGEFGKGYRFHVTGLVHDETGHPTNSSEEAEKLIRRLHYKLEKSRDDIVIYEKFKTERCRTLIIAFGSVARVCKDVICQINDDSIGLFIPYTIWPFPDKELLSLIQKNRIERIYVPELNTGQMILEVQRIVFGRCEVLGINKYSGELITPTEIIKCLRRG</sequence>
<organism evidence="4 5">
    <name type="scientific">Fonticella tunisiensis</name>
    <dbReference type="NCBI Taxonomy" id="1096341"/>
    <lineage>
        <taxon>Bacteria</taxon>
        <taxon>Bacillati</taxon>
        <taxon>Bacillota</taxon>
        <taxon>Clostridia</taxon>
        <taxon>Eubacteriales</taxon>
        <taxon>Clostridiaceae</taxon>
        <taxon>Fonticella</taxon>
    </lineage>
</organism>
<accession>A0A4R7KSJ3</accession>
<evidence type="ECO:0000313" key="5">
    <source>
        <dbReference type="Proteomes" id="UP000295325"/>
    </source>
</evidence>
<dbReference type="CDD" id="cd07034">
    <property type="entry name" value="TPP_PYR_PFOR_IOR-alpha_like"/>
    <property type="match status" value="1"/>
</dbReference>
<keyword evidence="5" id="KW-1185">Reference proteome</keyword>
<dbReference type="GO" id="GO:0016491">
    <property type="term" value="F:oxidoreductase activity"/>
    <property type="evidence" value="ECO:0007669"/>
    <property type="project" value="UniProtKB-KW"/>
</dbReference>
<dbReference type="RefSeq" id="WP_133627521.1">
    <property type="nucleotide sequence ID" value="NZ_SOAZ01000005.1"/>
</dbReference>
<evidence type="ECO:0000313" key="4">
    <source>
        <dbReference type="EMBL" id="TDT61886.1"/>
    </source>
</evidence>
<feature type="domain" description="Pyruvate flavodoxin/ferredoxin oxidoreductase pyrimidine binding" evidence="2">
    <location>
        <begin position="16"/>
        <end position="244"/>
    </location>
</feature>
<proteinExistence type="predicted"/>
<dbReference type="PANTHER" id="PTHR43088">
    <property type="entry name" value="SUBUNIT OF PYRUVATE:FLAVODOXIN OXIDOREDUCTASE-RELATED"/>
    <property type="match status" value="1"/>
</dbReference>
<name>A0A4R7KSJ3_9CLOT</name>
<dbReference type="SUPFAM" id="SSF52922">
    <property type="entry name" value="TK C-terminal domain-like"/>
    <property type="match status" value="1"/>
</dbReference>
<evidence type="ECO:0000256" key="1">
    <source>
        <dbReference type="ARBA" id="ARBA00023002"/>
    </source>
</evidence>
<dbReference type="InterPro" id="IPR052368">
    <property type="entry name" value="2-oxoacid_oxidoreductase"/>
</dbReference>
<feature type="domain" description="Pyruvate:ferredoxin oxidoreductase core" evidence="3">
    <location>
        <begin position="274"/>
        <end position="365"/>
    </location>
</feature>
<dbReference type="PANTHER" id="PTHR43088:SF1">
    <property type="entry name" value="SUBUNIT OF PYRUVATE:FLAVODOXIN OXIDOREDUCTASE"/>
    <property type="match status" value="1"/>
</dbReference>
<gene>
    <name evidence="4" type="ORF">EDD71_10564</name>
</gene>
<dbReference type="InterPro" id="IPR002880">
    <property type="entry name" value="Pyrv_Fd/Flavodoxin_OxRdtase_N"/>
</dbReference>
<dbReference type="SUPFAM" id="SSF52518">
    <property type="entry name" value="Thiamin diphosphate-binding fold (THDP-binding)"/>
    <property type="match status" value="1"/>
</dbReference>
<dbReference type="NCBIfam" id="NF006412">
    <property type="entry name" value="PRK08659.1"/>
    <property type="match status" value="1"/>
</dbReference>
<dbReference type="InterPro" id="IPR029061">
    <property type="entry name" value="THDP-binding"/>
</dbReference>
<dbReference type="EMBL" id="SOAZ01000005">
    <property type="protein sequence ID" value="TDT61886.1"/>
    <property type="molecule type" value="Genomic_DNA"/>
</dbReference>
<evidence type="ECO:0000259" key="3">
    <source>
        <dbReference type="Pfam" id="PF17147"/>
    </source>
</evidence>
<evidence type="ECO:0000259" key="2">
    <source>
        <dbReference type="Pfam" id="PF01855"/>
    </source>
</evidence>
<reference evidence="4 5" key="1">
    <citation type="submission" date="2019-03" db="EMBL/GenBank/DDBJ databases">
        <title>Genomic Encyclopedia of Type Strains, Phase IV (KMG-IV): sequencing the most valuable type-strain genomes for metagenomic binning, comparative biology and taxonomic classification.</title>
        <authorList>
            <person name="Goeker M."/>
        </authorList>
    </citation>
    <scope>NUCLEOTIDE SEQUENCE [LARGE SCALE GENOMIC DNA]</scope>
    <source>
        <strain evidence="4 5">DSM 24455</strain>
    </source>
</reference>